<keyword evidence="2" id="KW-1185">Reference proteome</keyword>
<dbReference type="Proteomes" id="UP000194151">
    <property type="component" value="Chromosome"/>
</dbReference>
<sequence length="259" mass="27689">MKTIAVISAKGGVGKTTISANIGAAFARMGRAVVAVDLDPQNALRLHADAGQRGMDGLARATLSDRPWDDARLTGKDGVDVVPHGQLPESDRDRLERRLRDEPGLLAERLRAMHLSDDAIVLIDTPPGPSVYTRQAIAAADLVVAVTLADAASYATLPATASMVEAYGGAKPRGDTPCVYAINQVDRSRRLAQDVVEVMRHSLGERTVGVIHDDESVREALACNMNVLDYDPHGRAAHDLQQCARHVLARLSDAGRPTP</sequence>
<dbReference type="AlphaFoldDB" id="A0A1W6YFU1"/>
<reference evidence="1 2" key="1">
    <citation type="submission" date="2017-05" db="EMBL/GenBank/DDBJ databases">
        <title>Complete and WGS of Bordetella genogroups.</title>
        <authorList>
            <person name="Spilker T."/>
            <person name="LiPuma J."/>
        </authorList>
    </citation>
    <scope>NUCLEOTIDE SEQUENCE [LARGE SCALE GENOMIC DNA]</scope>
    <source>
        <strain evidence="1 2">AU19157</strain>
    </source>
</reference>
<evidence type="ECO:0000313" key="2">
    <source>
        <dbReference type="Proteomes" id="UP000194151"/>
    </source>
</evidence>
<dbReference type="InterPro" id="IPR027417">
    <property type="entry name" value="P-loop_NTPase"/>
</dbReference>
<dbReference type="InterPro" id="IPR017746">
    <property type="entry name" value="Cellulose_synthase_operon_BcsQ"/>
</dbReference>
<dbReference type="KEGG" id="bgv:CAL12_00295"/>
<dbReference type="PANTHER" id="PTHR13696:SF99">
    <property type="entry name" value="COBYRINIC ACID AC-DIAMIDE SYNTHASE"/>
    <property type="match status" value="1"/>
</dbReference>
<dbReference type="STRING" id="1416806.CAL12_00295"/>
<accession>A0A1W6YFU1</accession>
<dbReference type="Pfam" id="PF06564">
    <property type="entry name" value="CBP_BcsQ"/>
    <property type="match status" value="1"/>
</dbReference>
<dbReference type="CDD" id="cd02042">
    <property type="entry name" value="ParAB_family"/>
    <property type="match status" value="1"/>
</dbReference>
<gene>
    <name evidence="1" type="ORF">CAL12_00295</name>
</gene>
<dbReference type="InterPro" id="IPR050678">
    <property type="entry name" value="DNA_Partitioning_ATPase"/>
</dbReference>
<proteinExistence type="predicted"/>
<dbReference type="RefSeq" id="WP_086062649.1">
    <property type="nucleotide sequence ID" value="NZ_CP021108.1"/>
</dbReference>
<dbReference type="Gene3D" id="3.40.50.300">
    <property type="entry name" value="P-loop containing nucleotide triphosphate hydrolases"/>
    <property type="match status" value="1"/>
</dbReference>
<dbReference type="NCBIfam" id="TIGR03371">
    <property type="entry name" value="cellulose_yhjQ"/>
    <property type="match status" value="1"/>
</dbReference>
<dbReference type="OrthoDB" id="5288747at2"/>
<organism evidence="1 2">
    <name type="scientific">Bordetella genomosp. 8</name>
    <dbReference type="NCBI Taxonomy" id="1416806"/>
    <lineage>
        <taxon>Bacteria</taxon>
        <taxon>Pseudomonadati</taxon>
        <taxon>Pseudomonadota</taxon>
        <taxon>Betaproteobacteria</taxon>
        <taxon>Burkholderiales</taxon>
        <taxon>Alcaligenaceae</taxon>
        <taxon>Bordetella</taxon>
    </lineage>
</organism>
<dbReference type="PIRSF" id="PIRSF009320">
    <property type="entry name" value="Nuc_binding_HP_1000"/>
    <property type="match status" value="1"/>
</dbReference>
<dbReference type="EMBL" id="CP021108">
    <property type="protein sequence ID" value="ARP79413.1"/>
    <property type="molecule type" value="Genomic_DNA"/>
</dbReference>
<dbReference type="PANTHER" id="PTHR13696">
    <property type="entry name" value="P-LOOP CONTAINING NUCLEOSIDE TRIPHOSPHATE HYDROLASE"/>
    <property type="match status" value="1"/>
</dbReference>
<protein>
    <submittedName>
        <fullName evidence="1">Cellulose synthase operon protein YhjQ</fullName>
    </submittedName>
</protein>
<name>A0A1W6YFU1_9BORD</name>
<evidence type="ECO:0000313" key="1">
    <source>
        <dbReference type="EMBL" id="ARP79413.1"/>
    </source>
</evidence>
<dbReference type="SUPFAM" id="SSF52540">
    <property type="entry name" value="P-loop containing nucleoside triphosphate hydrolases"/>
    <property type="match status" value="1"/>
</dbReference>